<dbReference type="SMART" id="SM00342">
    <property type="entry name" value="HTH_ARAC"/>
    <property type="match status" value="1"/>
</dbReference>
<dbReference type="PRINTS" id="PR00032">
    <property type="entry name" value="HTHARAC"/>
</dbReference>
<dbReference type="InterPro" id="IPR018062">
    <property type="entry name" value="HTH_AraC-typ_CS"/>
</dbReference>
<dbReference type="SUPFAM" id="SSF46689">
    <property type="entry name" value="Homeodomain-like"/>
    <property type="match status" value="1"/>
</dbReference>
<proteinExistence type="predicted"/>
<dbReference type="GO" id="GO:0043565">
    <property type="term" value="F:sequence-specific DNA binding"/>
    <property type="evidence" value="ECO:0007669"/>
    <property type="project" value="InterPro"/>
</dbReference>
<comment type="caution">
    <text evidence="5">The sequence shown here is derived from an EMBL/GenBank/DDBJ whole genome shotgun (WGS) entry which is preliminary data.</text>
</comment>
<feature type="domain" description="HTH araC/xylS-type" evidence="4">
    <location>
        <begin position="226"/>
        <end position="327"/>
    </location>
</feature>
<dbReference type="Pfam" id="PF12833">
    <property type="entry name" value="HTH_18"/>
    <property type="match status" value="1"/>
</dbReference>
<protein>
    <submittedName>
        <fullName evidence="5">Helix-turn-helix domain-containing protein</fullName>
    </submittedName>
</protein>
<dbReference type="Gene3D" id="1.10.10.60">
    <property type="entry name" value="Homeodomain-like"/>
    <property type="match status" value="1"/>
</dbReference>
<dbReference type="RefSeq" id="WP_160735456.1">
    <property type="nucleotide sequence ID" value="NZ_WTYT01000002.1"/>
</dbReference>
<name>A0A6I4T4E2_9SPHN</name>
<reference evidence="5 6" key="1">
    <citation type="submission" date="2019-12" db="EMBL/GenBank/DDBJ databases">
        <title>Genomic-based taxomic classification of the family Erythrobacteraceae.</title>
        <authorList>
            <person name="Xu L."/>
        </authorList>
    </citation>
    <scope>NUCLEOTIDE SEQUENCE [LARGE SCALE GENOMIC DNA]</scope>
    <source>
        <strain evidence="5 6">LMG 29518</strain>
    </source>
</reference>
<dbReference type="Proteomes" id="UP000438476">
    <property type="component" value="Unassembled WGS sequence"/>
</dbReference>
<evidence type="ECO:0000256" key="2">
    <source>
        <dbReference type="ARBA" id="ARBA00023125"/>
    </source>
</evidence>
<dbReference type="PANTHER" id="PTHR46796">
    <property type="entry name" value="HTH-TYPE TRANSCRIPTIONAL ACTIVATOR RHAS-RELATED"/>
    <property type="match status" value="1"/>
</dbReference>
<dbReference type="InterPro" id="IPR020449">
    <property type="entry name" value="Tscrpt_reg_AraC-type_HTH"/>
</dbReference>
<evidence type="ECO:0000313" key="6">
    <source>
        <dbReference type="Proteomes" id="UP000438476"/>
    </source>
</evidence>
<dbReference type="PROSITE" id="PS00041">
    <property type="entry name" value="HTH_ARAC_FAMILY_1"/>
    <property type="match status" value="1"/>
</dbReference>
<evidence type="ECO:0000313" key="5">
    <source>
        <dbReference type="EMBL" id="MXO65011.1"/>
    </source>
</evidence>
<evidence type="ECO:0000256" key="3">
    <source>
        <dbReference type="ARBA" id="ARBA00023163"/>
    </source>
</evidence>
<evidence type="ECO:0000259" key="4">
    <source>
        <dbReference type="PROSITE" id="PS01124"/>
    </source>
</evidence>
<keyword evidence="6" id="KW-1185">Reference proteome</keyword>
<sequence>MSKILSNQEGQASGNREAWSFDAAALPIAERGPAWAEAMRRLHLPFAEPDSIAAATGQVTAVISPMGFEFALVAGGPQSISGQLPDSDAGLWLGLLLSGQAFIRYGEDQSHLNDQMLIHGATGVDAELTFTTPWRHLFVRIPRVAIDARLLSPMEASVSVLHPETYLEHGLLELLRSFAHGMAEGRKGDLRPIESALTELLVAALARTGGAAGRGGAAGARARQFDRICRRIETQLGEPDLSLSSIAQDEGVSTRYLQHLFSRAGQTVSSYVKARRLDRARADLVSPLHAQLTISEIAFRWGFNQSAHFSRAFRARFEESPREVRKQAGVRHSENA</sequence>
<dbReference type="InterPro" id="IPR018060">
    <property type="entry name" value="HTH_AraC"/>
</dbReference>
<evidence type="ECO:0000256" key="1">
    <source>
        <dbReference type="ARBA" id="ARBA00023015"/>
    </source>
</evidence>
<accession>A0A6I4T4E2</accession>
<gene>
    <name evidence="5" type="ORF">GRI91_04520</name>
</gene>
<dbReference type="GO" id="GO:0003700">
    <property type="term" value="F:DNA-binding transcription factor activity"/>
    <property type="evidence" value="ECO:0007669"/>
    <property type="project" value="InterPro"/>
</dbReference>
<dbReference type="PANTHER" id="PTHR46796:SF6">
    <property type="entry name" value="ARAC SUBFAMILY"/>
    <property type="match status" value="1"/>
</dbReference>
<dbReference type="InterPro" id="IPR050204">
    <property type="entry name" value="AraC_XylS_family_regulators"/>
</dbReference>
<organism evidence="5 6">
    <name type="scientific">Altericroceibacterium endophyticum</name>
    <dbReference type="NCBI Taxonomy" id="1808508"/>
    <lineage>
        <taxon>Bacteria</taxon>
        <taxon>Pseudomonadati</taxon>
        <taxon>Pseudomonadota</taxon>
        <taxon>Alphaproteobacteria</taxon>
        <taxon>Sphingomonadales</taxon>
        <taxon>Erythrobacteraceae</taxon>
        <taxon>Altericroceibacterium</taxon>
    </lineage>
</organism>
<keyword evidence="2" id="KW-0238">DNA-binding</keyword>
<keyword evidence="1" id="KW-0805">Transcription regulation</keyword>
<dbReference type="PROSITE" id="PS01124">
    <property type="entry name" value="HTH_ARAC_FAMILY_2"/>
    <property type="match status" value="1"/>
</dbReference>
<dbReference type="OrthoDB" id="7191628at2"/>
<dbReference type="InterPro" id="IPR009057">
    <property type="entry name" value="Homeodomain-like_sf"/>
</dbReference>
<keyword evidence="3" id="KW-0804">Transcription</keyword>
<dbReference type="EMBL" id="WTYT01000002">
    <property type="protein sequence ID" value="MXO65011.1"/>
    <property type="molecule type" value="Genomic_DNA"/>
</dbReference>
<dbReference type="AlphaFoldDB" id="A0A6I4T4E2"/>